<feature type="non-terminal residue" evidence="1">
    <location>
        <position position="1"/>
    </location>
</feature>
<organism evidence="1">
    <name type="scientific">Arion vulgaris</name>
    <dbReference type="NCBI Taxonomy" id="1028688"/>
    <lineage>
        <taxon>Eukaryota</taxon>
        <taxon>Metazoa</taxon>
        <taxon>Spiralia</taxon>
        <taxon>Lophotrochozoa</taxon>
        <taxon>Mollusca</taxon>
        <taxon>Gastropoda</taxon>
        <taxon>Heterobranchia</taxon>
        <taxon>Euthyneura</taxon>
        <taxon>Panpulmonata</taxon>
        <taxon>Eupulmonata</taxon>
        <taxon>Stylommatophora</taxon>
        <taxon>Helicina</taxon>
        <taxon>Arionoidea</taxon>
        <taxon>Arionidae</taxon>
        <taxon>Arion</taxon>
    </lineage>
</organism>
<protein>
    <submittedName>
        <fullName evidence="1">Uncharacterized protein</fullName>
    </submittedName>
</protein>
<sequence length="69" mass="8224">KIQELEEVKKNKSKDDLITPMTDTRARRVRKNIMEDPETIRGDSSFEHVYTSPPIRFHEEMNDSYSRNI</sequence>
<feature type="non-terminal residue" evidence="1">
    <location>
        <position position="69"/>
    </location>
</feature>
<gene>
    <name evidence="1" type="primary">ORF12366</name>
</gene>
<name>A0A0B6Y440_9EUPU</name>
<accession>A0A0B6Y440</accession>
<reference evidence="1" key="1">
    <citation type="submission" date="2014-12" db="EMBL/GenBank/DDBJ databases">
        <title>Insight into the proteome of Arion vulgaris.</title>
        <authorList>
            <person name="Aradska J."/>
            <person name="Bulat T."/>
            <person name="Smidak R."/>
            <person name="Sarate P."/>
            <person name="Gangsoo J."/>
            <person name="Sialana F."/>
            <person name="Bilban M."/>
            <person name="Lubec G."/>
        </authorList>
    </citation>
    <scope>NUCLEOTIDE SEQUENCE</scope>
    <source>
        <tissue evidence="1">Skin</tissue>
    </source>
</reference>
<evidence type="ECO:0000313" key="1">
    <source>
        <dbReference type="EMBL" id="CEK51057.1"/>
    </source>
</evidence>
<proteinExistence type="predicted"/>
<dbReference type="EMBL" id="HACG01004192">
    <property type="protein sequence ID" value="CEK51057.1"/>
    <property type="molecule type" value="Transcribed_RNA"/>
</dbReference>
<dbReference type="AlphaFoldDB" id="A0A0B6Y440"/>